<dbReference type="InterPro" id="IPR045768">
    <property type="entry name" value="SpoIIE_N"/>
</dbReference>
<dbReference type="Proteomes" id="UP000244338">
    <property type="component" value="Unassembled WGS sequence"/>
</dbReference>
<dbReference type="SUPFAM" id="SSF81606">
    <property type="entry name" value="PP2C-like"/>
    <property type="match status" value="1"/>
</dbReference>
<sequence length="826" mass="91014">MVEALQKSDLWRASRLSVFGEMGWERFLTPFKVVWDRWLPKRALTLLFVSFLFGRSYILGELTPFALPFFAVATYFWRGEWPIILVGVLFGAVFSPLPHAAELALAVAFFTLLWGTLYRSWMHLLIALPLMVGLSTFGASILWRHLVTTPETVTYILAAVEAGLSMVLTVIFLQTLPLIQHEKLRQSIKQEELYALFIVWATLLTGTVGYAIGPLTVSSILSRYAVVVMAYVGGAATGATAGVITGLLLALSDVGALTELSLLGFSGLLAGLFRPSGRLSSAFGLFLGVLLLTVYTDQVGTLEQALFESLFAVLLFFLTPSATLGMLSKLIPGTKAYWEGQAERLRKTRDLMGERLHTVATMFASLANTFAEDEMRKERAAGAASMTKEGSGDIIEAVARSVCATCTRQSYCWSRHTEETVGALEDWIQIKKKQGERDRKDAPMWLRDHCMKLMPLEQALDDAHTNYVQKAKQRARLKEVRLLISDQLSGVAEMIEEFAEDIQREGLSARHQEINIRRWLEQNGIIVQSFDVISLAAGEIELIVSLIPFGDLITLRRTLKTALESLLGEPLKIIEEKTPNESLLTWKVTSSYPYQVSFSYAQVAKGGGVVCGDSALGIPIGRRMYAVVLSDGMGSSVEAEHVSQKAVRMLRDILSTGLDMTLAVRSVNALLSLRASEEMFATIDLVLIDLLSGEAKFLKIGAPPSFIRRGGAVMRIEGHNPPAGLTDARELDVISVKLRPHDTLIMVTDGVFAGELGSLQKERWLKRLVSEAPLADAERFADTILDQVAYAARYAPDDDVTVVAIKIESRDEAWVKVTMHATAPAS</sequence>
<gene>
    <name evidence="4" type="ORF">BSOLF_0013</name>
</gene>
<dbReference type="InterPro" id="IPR001932">
    <property type="entry name" value="PPM-type_phosphatase-like_dom"/>
</dbReference>
<comment type="caution">
    <text evidence="4">The sequence shown here is derived from an EMBL/GenBank/DDBJ whole genome shotgun (WGS) entry which is preliminary data.</text>
</comment>
<accession>A0A2R6Y1L0</accession>
<feature type="transmembrane region" description="Helical" evidence="2">
    <location>
        <begin position="83"/>
        <end position="114"/>
    </location>
</feature>
<keyword evidence="2" id="KW-0812">Transmembrane</keyword>
<dbReference type="Pfam" id="PF07228">
    <property type="entry name" value="SpoIIE"/>
    <property type="match status" value="1"/>
</dbReference>
<feature type="transmembrane region" description="Helical" evidence="2">
    <location>
        <begin position="193"/>
        <end position="212"/>
    </location>
</feature>
<protein>
    <submittedName>
        <fullName evidence="4">Stage II sporulation serine phosphatase for sigma-F activation (SpoIIE)</fullName>
    </submittedName>
</protein>
<feature type="transmembrane region" description="Helical" evidence="2">
    <location>
        <begin position="121"/>
        <end position="143"/>
    </location>
</feature>
<dbReference type="NCBIfam" id="TIGR02865">
    <property type="entry name" value="spore_II_E"/>
    <property type="match status" value="1"/>
</dbReference>
<feature type="transmembrane region" description="Helical" evidence="2">
    <location>
        <begin position="155"/>
        <end position="173"/>
    </location>
</feature>
<feature type="transmembrane region" description="Helical" evidence="2">
    <location>
        <begin position="279"/>
        <end position="295"/>
    </location>
</feature>
<dbReference type="Pfam" id="PF19732">
    <property type="entry name" value="SpoIIE_N"/>
    <property type="match status" value="1"/>
</dbReference>
<evidence type="ECO:0000259" key="3">
    <source>
        <dbReference type="SMART" id="SM00331"/>
    </source>
</evidence>
<evidence type="ECO:0000256" key="1">
    <source>
        <dbReference type="ARBA" id="ARBA00022801"/>
    </source>
</evidence>
<feature type="transmembrane region" description="Helical" evidence="2">
    <location>
        <begin position="224"/>
        <end position="249"/>
    </location>
</feature>
<keyword evidence="2" id="KW-0472">Membrane</keyword>
<name>A0A2R6Y1L0_9BACL</name>
<dbReference type="PANTHER" id="PTHR43156">
    <property type="entry name" value="STAGE II SPORULATION PROTEIN E-RELATED"/>
    <property type="match status" value="1"/>
</dbReference>
<dbReference type="InterPro" id="IPR036457">
    <property type="entry name" value="PPM-type-like_dom_sf"/>
</dbReference>
<feature type="domain" description="PPM-type phosphatase" evidence="3">
    <location>
        <begin position="595"/>
        <end position="807"/>
    </location>
</feature>
<dbReference type="GO" id="GO:0004722">
    <property type="term" value="F:protein serine/threonine phosphatase activity"/>
    <property type="evidence" value="ECO:0007669"/>
    <property type="project" value="InterPro"/>
</dbReference>
<feature type="transmembrane region" description="Helical" evidence="2">
    <location>
        <begin position="307"/>
        <end position="327"/>
    </location>
</feature>
<evidence type="ECO:0000256" key="2">
    <source>
        <dbReference type="SAM" id="Phobius"/>
    </source>
</evidence>
<reference evidence="5" key="1">
    <citation type="journal article" date="2018" name="Sci. Rep.">
        <title>Lignite coal burning seam in the remote Altai Mountains harbors a hydrogen-driven thermophilic microbial community.</title>
        <authorList>
            <person name="Kadnikov V.V."/>
            <person name="Mardanov A.V."/>
            <person name="Ivasenko D.A."/>
            <person name="Antsiferov D.V."/>
            <person name="Beletsky A.V."/>
            <person name="Karnachuk O.V."/>
            <person name="Ravin N.V."/>
        </authorList>
    </citation>
    <scope>NUCLEOTIDE SEQUENCE [LARGE SCALE GENOMIC DNA]</scope>
</reference>
<dbReference type="SMART" id="SM00331">
    <property type="entry name" value="PP2C_SIG"/>
    <property type="match status" value="1"/>
</dbReference>
<organism evidence="4 5">
    <name type="scientific">Candidatus Carbonibacillus altaicus</name>
    <dbReference type="NCBI Taxonomy" id="2163959"/>
    <lineage>
        <taxon>Bacteria</taxon>
        <taxon>Bacillati</taxon>
        <taxon>Bacillota</taxon>
        <taxon>Bacilli</taxon>
        <taxon>Bacillales</taxon>
        <taxon>Candidatus Carbonibacillus</taxon>
    </lineage>
</organism>
<dbReference type="Gene3D" id="3.60.40.10">
    <property type="entry name" value="PPM-type phosphatase domain"/>
    <property type="match status" value="1"/>
</dbReference>
<keyword evidence="2" id="KW-1133">Transmembrane helix</keyword>
<keyword evidence="1" id="KW-0378">Hydrolase</keyword>
<dbReference type="InterPro" id="IPR052016">
    <property type="entry name" value="Bact_Sigma-Reg"/>
</dbReference>
<evidence type="ECO:0000313" key="4">
    <source>
        <dbReference type="EMBL" id="PTQ56566.1"/>
    </source>
</evidence>
<feature type="transmembrane region" description="Helical" evidence="2">
    <location>
        <begin position="44"/>
        <end position="77"/>
    </location>
</feature>
<evidence type="ECO:0000313" key="5">
    <source>
        <dbReference type="Proteomes" id="UP000244338"/>
    </source>
</evidence>
<proteinExistence type="predicted"/>
<dbReference type="EMBL" id="PEBX01000024">
    <property type="protein sequence ID" value="PTQ56566.1"/>
    <property type="molecule type" value="Genomic_DNA"/>
</dbReference>
<dbReference type="PANTHER" id="PTHR43156:SF2">
    <property type="entry name" value="STAGE II SPORULATION PROTEIN E"/>
    <property type="match status" value="1"/>
</dbReference>
<dbReference type="InterPro" id="IPR014221">
    <property type="entry name" value="SpoII_E"/>
</dbReference>
<dbReference type="AlphaFoldDB" id="A0A2R6Y1L0"/>